<protein>
    <submittedName>
        <fullName evidence="2">BASS family bile acid:Na+ symporter</fullName>
    </submittedName>
</protein>
<feature type="transmembrane region" description="Helical" evidence="1">
    <location>
        <begin position="216"/>
        <end position="237"/>
    </location>
</feature>
<comment type="caution">
    <text evidence="2">The sequence shown here is derived from an EMBL/GenBank/DDBJ whole genome shotgun (WGS) entry which is preliminary data.</text>
</comment>
<feature type="transmembrane region" description="Helical" evidence="1">
    <location>
        <begin position="257"/>
        <end position="280"/>
    </location>
</feature>
<accession>A0AAE3VCY8</accession>
<keyword evidence="1" id="KW-0472">Membrane</keyword>
<evidence type="ECO:0000313" key="2">
    <source>
        <dbReference type="EMBL" id="MDQ0288185.1"/>
    </source>
</evidence>
<sequence length="303" mass="32908">MPKTLKALLKPGAMLAAMVSGATLPGCSNTIVIRYCLMTMLFIMFIPMHFGDIKIQRTHLRVLALNFVMALLPYALFQAAGRRDLALAAFWTGIAPTATAAPVVMGFLGGQVSYVLTGFVLTNAFIPLSLPLLLVALSGHFSWSSFLPIAWNIVQLIGVPLYLARIVRMAQPRAIGFAKRLKGLSFALWVVMLFYIAADASRFIHSQDAAGTAGAIWAIAAVSLVICMLNFSIGYAIGHKGLRRESSQTLGQKNTSLTIYLALTYANPLAALGPTFYVFWHNAWNALQLYLHARKANNGKSDG</sequence>
<dbReference type="RefSeq" id="WP_307259444.1">
    <property type="nucleotide sequence ID" value="NZ_JAUSVL010000001.1"/>
</dbReference>
<dbReference type="Gene3D" id="1.20.1530.20">
    <property type="match status" value="1"/>
</dbReference>
<keyword evidence="1" id="KW-0812">Transmembrane</keyword>
<feature type="transmembrane region" description="Helical" evidence="1">
    <location>
        <begin position="143"/>
        <end position="163"/>
    </location>
</feature>
<keyword evidence="1" id="KW-1133">Transmembrane helix</keyword>
<dbReference type="Proteomes" id="UP001238163">
    <property type="component" value="Unassembled WGS sequence"/>
</dbReference>
<gene>
    <name evidence="2" type="ORF">J3R75_000292</name>
</gene>
<keyword evidence="3" id="KW-1185">Reference proteome</keyword>
<evidence type="ECO:0000256" key="1">
    <source>
        <dbReference type="SAM" id="Phobius"/>
    </source>
</evidence>
<dbReference type="EMBL" id="JAUSVL010000001">
    <property type="protein sequence ID" value="MDQ0288185.1"/>
    <property type="molecule type" value="Genomic_DNA"/>
</dbReference>
<dbReference type="InterPro" id="IPR038770">
    <property type="entry name" value="Na+/solute_symporter_sf"/>
</dbReference>
<proteinExistence type="predicted"/>
<name>A0AAE3VCY8_9BACT</name>
<organism evidence="2 3">
    <name type="scientific">Oligosphaera ethanolica</name>
    <dbReference type="NCBI Taxonomy" id="760260"/>
    <lineage>
        <taxon>Bacteria</taxon>
        <taxon>Pseudomonadati</taxon>
        <taxon>Lentisphaerota</taxon>
        <taxon>Oligosphaeria</taxon>
        <taxon>Oligosphaerales</taxon>
        <taxon>Oligosphaeraceae</taxon>
        <taxon>Oligosphaera</taxon>
    </lineage>
</organism>
<feature type="transmembrane region" description="Helical" evidence="1">
    <location>
        <begin position="86"/>
        <end position="108"/>
    </location>
</feature>
<feature type="transmembrane region" description="Helical" evidence="1">
    <location>
        <begin position="62"/>
        <end position="80"/>
    </location>
</feature>
<reference evidence="2" key="1">
    <citation type="submission" date="2023-07" db="EMBL/GenBank/DDBJ databases">
        <title>Genomic Encyclopedia of Type Strains, Phase IV (KMG-IV): sequencing the most valuable type-strain genomes for metagenomic binning, comparative biology and taxonomic classification.</title>
        <authorList>
            <person name="Goeker M."/>
        </authorList>
    </citation>
    <scope>NUCLEOTIDE SEQUENCE</scope>
    <source>
        <strain evidence="2">DSM 24202</strain>
    </source>
</reference>
<evidence type="ECO:0000313" key="3">
    <source>
        <dbReference type="Proteomes" id="UP001238163"/>
    </source>
</evidence>
<feature type="transmembrane region" description="Helical" evidence="1">
    <location>
        <begin position="115"/>
        <end position="137"/>
    </location>
</feature>
<dbReference type="AlphaFoldDB" id="A0AAE3VCY8"/>
<feature type="transmembrane region" description="Helical" evidence="1">
    <location>
        <begin position="184"/>
        <end position="204"/>
    </location>
</feature>